<proteinExistence type="predicted"/>
<dbReference type="EMBL" id="BMAV01021625">
    <property type="protein sequence ID" value="GFY75803.1"/>
    <property type="molecule type" value="Genomic_DNA"/>
</dbReference>
<dbReference type="Proteomes" id="UP000886998">
    <property type="component" value="Unassembled WGS sequence"/>
</dbReference>
<keyword evidence="2" id="KW-1185">Reference proteome</keyword>
<sequence>MPISHGSHQKDSTIRRNLAKRKLSFAHGQRGLRMINNTNSKKKVCFWCTGTQTVIVKAHDHTQWMYAKKYSLRRTLAHTRFARLHQQLCDSFFHEATLSRDITIRTLAIKDTVIFCNKRIGKHTRFQ</sequence>
<evidence type="ECO:0000313" key="1">
    <source>
        <dbReference type="EMBL" id="GFY75803.1"/>
    </source>
</evidence>
<accession>A0A8X6YNX0</accession>
<evidence type="ECO:0000313" key="2">
    <source>
        <dbReference type="Proteomes" id="UP000886998"/>
    </source>
</evidence>
<reference evidence="1" key="1">
    <citation type="submission" date="2020-08" db="EMBL/GenBank/DDBJ databases">
        <title>Multicomponent nature underlies the extraordinary mechanical properties of spider dragline silk.</title>
        <authorList>
            <person name="Kono N."/>
            <person name="Nakamura H."/>
            <person name="Mori M."/>
            <person name="Yoshida Y."/>
            <person name="Ohtoshi R."/>
            <person name="Malay A.D."/>
            <person name="Moran D.A.P."/>
            <person name="Tomita M."/>
            <person name="Numata K."/>
            <person name="Arakawa K."/>
        </authorList>
    </citation>
    <scope>NUCLEOTIDE SEQUENCE</scope>
</reference>
<gene>
    <name evidence="1" type="ORF">TNIN_74161</name>
</gene>
<name>A0A8X6YNX0_9ARAC</name>
<organism evidence="1 2">
    <name type="scientific">Trichonephila inaurata madagascariensis</name>
    <dbReference type="NCBI Taxonomy" id="2747483"/>
    <lineage>
        <taxon>Eukaryota</taxon>
        <taxon>Metazoa</taxon>
        <taxon>Ecdysozoa</taxon>
        <taxon>Arthropoda</taxon>
        <taxon>Chelicerata</taxon>
        <taxon>Arachnida</taxon>
        <taxon>Araneae</taxon>
        <taxon>Araneomorphae</taxon>
        <taxon>Entelegynae</taxon>
        <taxon>Araneoidea</taxon>
        <taxon>Nephilidae</taxon>
        <taxon>Trichonephila</taxon>
        <taxon>Trichonephila inaurata</taxon>
    </lineage>
</organism>
<dbReference type="AlphaFoldDB" id="A0A8X6YNX0"/>
<comment type="caution">
    <text evidence="1">The sequence shown here is derived from an EMBL/GenBank/DDBJ whole genome shotgun (WGS) entry which is preliminary data.</text>
</comment>
<protein>
    <submittedName>
        <fullName evidence="1">Uncharacterized protein</fullName>
    </submittedName>
</protein>